<sequence>MSVRSDGKKKWAAVRDRLGSSQDSDTQQEANLESADPELCIRLLQVPTVVNYSGLKRRLEGSDQTWMVQFLELSGLDLLLEALDRLSGRGCSRIADALLQLTCVSCVRAVMNSSAGIYFIIENEGYIRKLSQALDTSNTMVKKQVFELLAALSMFSADGHCLALDALDHYKGVKTQQYRFSVIMNELQATDNVPYMVTLLSVINALIFGTDDLRQRDKMRKEFIGLQLLDILPKLREQEDEDLIIQCEAFEEAMTEDEEELLRVYGGIDMSNHLEVFTTLFNKVRTDCLAGFFVSISFIKSLINDLSISQMESCEKIMHRLLFSKRRSYEGHHEVDGLIVRADKAVQTDLDKDTTDQSAASSQKSLCASPPPPPPPPPLPPSIAGPPPPPPPPPPPLPGGFGGPPPPPPLPGVPCPPPPPPPPLPGGPGIPPPPPLPGDFGGPPPPPPLPGMPPPPPPPPGMIVAQSSQSLGCSAPPNTNRCPTLRMKKLNWQKVRAVTGEWRKHSCQAVQMVRYYTLFRPFIEHILGYFTAQYFYFSLSSTNEDFVAMIQNGDRSRFDVEVLKQLLKLLPEKHEIENLKSFQGEKDKLANVDRFYTSLLTVSCYQLRIECMLLCEETSSVLDMLKPKVKLIEEACQSVRASELMPSFCRLILDVGNFLNYGSHTGNAQGFKISSLLKLTETKANKSRITLLHHILEEAEVNHPELLALPDDIEICEKAAGVNLDSVQSEASALLKRLNDTAKKVSNSVEEVKEQYEKVLEGSLEACQALSKRFTEIDKQRSELAVYLCEDANQLSLEELFGTMKTFRQLFIKALKENKMRKEQAAKAEKRKKQLAEEESKRQKGENGKIIKKGALPQNDGCIIDHLLADIRKGFSLRKTRPRCDSESLPSSEKHRDTCPPGKDKRLWPPSADPMIALGEAIEGCDVIDGLEPEDLPSASEALPPPLKPELKKQQSFFKRNKKKSNQGNLSTHFNKQHVWNASLLTCLKGKSLFVLFLLHFAFYILCIGYFSVCS</sequence>
<protein>
    <submittedName>
        <fullName evidence="6">Inverted formin 2</fullName>
    </submittedName>
</protein>
<dbReference type="InterPro" id="IPR010473">
    <property type="entry name" value="GTPase-bd"/>
</dbReference>
<dbReference type="Pfam" id="PF06367">
    <property type="entry name" value="Drf_FH3"/>
    <property type="match status" value="1"/>
</dbReference>
<dbReference type="Proteomes" id="UP000314980">
    <property type="component" value="Unassembled WGS sequence"/>
</dbReference>
<dbReference type="PANTHER" id="PTHR46345">
    <property type="entry name" value="INVERTED FORMIN-2"/>
    <property type="match status" value="1"/>
</dbReference>
<dbReference type="SMART" id="SM00498">
    <property type="entry name" value="FH2"/>
    <property type="match status" value="1"/>
</dbReference>
<reference evidence="7" key="1">
    <citation type="submission" date="2015-09" db="EMBL/GenBank/DDBJ databases">
        <authorList>
            <person name="Sai Rama Sridatta P."/>
        </authorList>
    </citation>
    <scope>NUCLEOTIDE SEQUENCE [LARGE SCALE GENOMIC DNA]</scope>
</reference>
<evidence type="ECO:0000313" key="6">
    <source>
        <dbReference type="Ensembl" id="ENSLCAP00010028661.1"/>
    </source>
</evidence>
<feature type="compositionally biased region" description="Basic and acidic residues" evidence="1">
    <location>
        <begin position="882"/>
        <end position="907"/>
    </location>
</feature>
<dbReference type="SMART" id="SM01139">
    <property type="entry name" value="Drf_FH3"/>
    <property type="match status" value="1"/>
</dbReference>
<feature type="region of interest" description="Disordered" evidence="1">
    <location>
        <begin position="823"/>
        <end position="852"/>
    </location>
</feature>
<gene>
    <name evidence="6" type="primary">INF2</name>
</gene>
<dbReference type="SUPFAM" id="SSF101447">
    <property type="entry name" value="Formin homology 2 domain (FH2 domain)"/>
    <property type="match status" value="1"/>
</dbReference>
<dbReference type="GO" id="GO:0030036">
    <property type="term" value="P:actin cytoskeleton organization"/>
    <property type="evidence" value="ECO:0007669"/>
    <property type="project" value="InterPro"/>
</dbReference>
<dbReference type="PROSITE" id="PS51232">
    <property type="entry name" value="GBD_FH3"/>
    <property type="match status" value="1"/>
</dbReference>
<feature type="domain" description="FH2" evidence="5">
    <location>
        <begin position="444"/>
        <end position="837"/>
    </location>
</feature>
<dbReference type="Pfam" id="PF06371">
    <property type="entry name" value="Drf_GBD"/>
    <property type="match status" value="1"/>
</dbReference>
<dbReference type="InterPro" id="IPR010472">
    <property type="entry name" value="FH3_dom"/>
</dbReference>
<name>A0A4W6DUS1_LATCA</name>
<dbReference type="InterPro" id="IPR003124">
    <property type="entry name" value="WH2_dom"/>
</dbReference>
<dbReference type="Pfam" id="PF02181">
    <property type="entry name" value="FH2"/>
    <property type="match status" value="1"/>
</dbReference>
<feature type="compositionally biased region" description="Polar residues" evidence="1">
    <location>
        <begin position="465"/>
        <end position="480"/>
    </location>
</feature>
<dbReference type="InterPro" id="IPR016024">
    <property type="entry name" value="ARM-type_fold"/>
</dbReference>
<dbReference type="Gene3D" id="1.20.58.2220">
    <property type="entry name" value="Formin, FH2 domain"/>
    <property type="match status" value="1"/>
</dbReference>
<dbReference type="PROSITE" id="PS51082">
    <property type="entry name" value="WH2"/>
    <property type="match status" value="1"/>
</dbReference>
<feature type="region of interest" description="Disordered" evidence="1">
    <location>
        <begin position="1"/>
        <end position="30"/>
    </location>
</feature>
<organism evidence="6 7">
    <name type="scientific">Lates calcarifer</name>
    <name type="common">Barramundi</name>
    <name type="synonym">Holocentrus calcarifer</name>
    <dbReference type="NCBI Taxonomy" id="8187"/>
    <lineage>
        <taxon>Eukaryota</taxon>
        <taxon>Metazoa</taxon>
        <taxon>Chordata</taxon>
        <taxon>Craniata</taxon>
        <taxon>Vertebrata</taxon>
        <taxon>Euteleostomi</taxon>
        <taxon>Actinopterygii</taxon>
        <taxon>Neopterygii</taxon>
        <taxon>Teleostei</taxon>
        <taxon>Neoteleostei</taxon>
        <taxon>Acanthomorphata</taxon>
        <taxon>Carangaria</taxon>
        <taxon>Carangaria incertae sedis</taxon>
        <taxon>Centropomidae</taxon>
        <taxon>Lates</taxon>
    </lineage>
</organism>
<feature type="region of interest" description="Disordered" evidence="1">
    <location>
        <begin position="880"/>
        <end position="908"/>
    </location>
</feature>
<dbReference type="PROSITE" id="PS51444">
    <property type="entry name" value="FH2"/>
    <property type="match status" value="1"/>
</dbReference>
<feature type="compositionally biased region" description="Polar residues" evidence="1">
    <location>
        <begin position="356"/>
        <end position="366"/>
    </location>
</feature>
<feature type="compositionally biased region" description="Basic and acidic residues" evidence="1">
    <location>
        <begin position="823"/>
        <end position="849"/>
    </location>
</feature>
<feature type="domain" description="WH2" evidence="3">
    <location>
        <begin position="865"/>
        <end position="880"/>
    </location>
</feature>
<keyword evidence="2" id="KW-0812">Transmembrane</keyword>
<evidence type="ECO:0000313" key="7">
    <source>
        <dbReference type="Proteomes" id="UP000314980"/>
    </source>
</evidence>
<keyword evidence="2" id="KW-1133">Transmembrane helix</keyword>
<dbReference type="AlphaFoldDB" id="A0A4W6DUS1"/>
<reference evidence="6" key="2">
    <citation type="submission" date="2025-08" db="UniProtKB">
        <authorList>
            <consortium name="Ensembl"/>
        </authorList>
    </citation>
    <scope>IDENTIFICATION</scope>
</reference>
<evidence type="ECO:0000259" key="3">
    <source>
        <dbReference type="PROSITE" id="PS51082"/>
    </source>
</evidence>
<proteinExistence type="predicted"/>
<dbReference type="GeneTree" id="ENSGT00940000155691"/>
<dbReference type="InterPro" id="IPR014768">
    <property type="entry name" value="GBD/FH3_dom"/>
</dbReference>
<evidence type="ECO:0000259" key="4">
    <source>
        <dbReference type="PROSITE" id="PS51232"/>
    </source>
</evidence>
<feature type="domain" description="GBD/FH3" evidence="4">
    <location>
        <begin position="1"/>
        <end position="337"/>
    </location>
</feature>
<evidence type="ECO:0000256" key="1">
    <source>
        <dbReference type="SAM" id="MobiDB-lite"/>
    </source>
</evidence>
<reference evidence="6" key="3">
    <citation type="submission" date="2025-09" db="UniProtKB">
        <authorList>
            <consortium name="Ensembl"/>
        </authorList>
    </citation>
    <scope>IDENTIFICATION</scope>
</reference>
<dbReference type="GO" id="GO:0003779">
    <property type="term" value="F:actin binding"/>
    <property type="evidence" value="ECO:0007669"/>
    <property type="project" value="InterPro"/>
</dbReference>
<feature type="compositionally biased region" description="Pro residues" evidence="1">
    <location>
        <begin position="369"/>
        <end position="461"/>
    </location>
</feature>
<dbReference type="PANTHER" id="PTHR46345:SF5">
    <property type="entry name" value="INVERTED FORMIN-2"/>
    <property type="match status" value="1"/>
</dbReference>
<dbReference type="SMART" id="SM01140">
    <property type="entry name" value="Drf_GBD"/>
    <property type="match status" value="1"/>
</dbReference>
<dbReference type="InterPro" id="IPR015425">
    <property type="entry name" value="FH2_Formin"/>
</dbReference>
<feature type="region of interest" description="Disordered" evidence="1">
    <location>
        <begin position="349"/>
        <end position="480"/>
    </location>
</feature>
<feature type="transmembrane region" description="Helical" evidence="2">
    <location>
        <begin position="993"/>
        <end position="1013"/>
    </location>
</feature>
<feature type="compositionally biased region" description="Polar residues" evidence="1">
    <location>
        <begin position="19"/>
        <end position="30"/>
    </location>
</feature>
<dbReference type="InterPro" id="IPR042201">
    <property type="entry name" value="FH2_Formin_sf"/>
</dbReference>
<dbReference type="SUPFAM" id="SSF48371">
    <property type="entry name" value="ARM repeat"/>
    <property type="match status" value="1"/>
</dbReference>
<keyword evidence="7" id="KW-1185">Reference proteome</keyword>
<dbReference type="Gene3D" id="1.25.10.10">
    <property type="entry name" value="Leucine-rich Repeat Variant"/>
    <property type="match status" value="1"/>
</dbReference>
<accession>A0A4W6DUS1</accession>
<dbReference type="GO" id="GO:0031267">
    <property type="term" value="F:small GTPase binding"/>
    <property type="evidence" value="ECO:0007669"/>
    <property type="project" value="InterPro"/>
</dbReference>
<evidence type="ECO:0000259" key="5">
    <source>
        <dbReference type="PROSITE" id="PS51444"/>
    </source>
</evidence>
<dbReference type="Ensembl" id="ENSLCAT00010029276.1">
    <property type="protein sequence ID" value="ENSLCAP00010028661.1"/>
    <property type="gene ID" value="ENSLCAG00010013432.1"/>
</dbReference>
<feature type="compositionally biased region" description="Basic and acidic residues" evidence="1">
    <location>
        <begin position="1"/>
        <end position="18"/>
    </location>
</feature>
<dbReference type="InterPro" id="IPR011989">
    <property type="entry name" value="ARM-like"/>
</dbReference>
<keyword evidence="2" id="KW-0472">Membrane</keyword>
<evidence type="ECO:0000256" key="2">
    <source>
        <dbReference type="SAM" id="Phobius"/>
    </source>
</evidence>